<evidence type="ECO:0000256" key="3">
    <source>
        <dbReference type="ARBA" id="ARBA00022692"/>
    </source>
</evidence>
<proteinExistence type="predicted"/>
<dbReference type="Proteomes" id="UP000051887">
    <property type="component" value="Unassembled WGS sequence"/>
</dbReference>
<reference evidence="15 17" key="1">
    <citation type="submission" date="2015-09" db="EMBL/GenBank/DDBJ databases">
        <authorList>
            <consortium name="Swine Surveillance"/>
        </authorList>
    </citation>
    <scope>NUCLEOTIDE SEQUENCE [LARGE SCALE GENOMIC DNA]</scope>
    <source>
        <strain evidence="15 17">5120</strain>
    </source>
</reference>
<dbReference type="SUPFAM" id="SSF51735">
    <property type="entry name" value="NAD(P)-binding Rossmann-fold domains"/>
    <property type="match status" value="1"/>
</dbReference>
<dbReference type="AlphaFoldDB" id="A0A0P1FTF8"/>
<keyword evidence="15" id="KW-0413">Isomerase</keyword>
<evidence type="ECO:0000256" key="7">
    <source>
        <dbReference type="ARBA" id="ARBA00023027"/>
    </source>
</evidence>
<evidence type="ECO:0000256" key="2">
    <source>
        <dbReference type="ARBA" id="ARBA00004323"/>
    </source>
</evidence>
<dbReference type="GO" id="GO:0042732">
    <property type="term" value="P:D-xylose metabolic process"/>
    <property type="evidence" value="ECO:0007669"/>
    <property type="project" value="InterPro"/>
</dbReference>
<evidence type="ECO:0000256" key="8">
    <source>
        <dbReference type="ARBA" id="ARBA00023034"/>
    </source>
</evidence>
<gene>
    <name evidence="14" type="ORF">TL5118_00328</name>
    <name evidence="15" type="ORF">TL5120_01863</name>
</gene>
<dbReference type="EMBL" id="CYSB01000005">
    <property type="protein sequence ID" value="CUH63119.1"/>
    <property type="molecule type" value="Genomic_DNA"/>
</dbReference>
<dbReference type="Gene3D" id="3.40.50.720">
    <property type="entry name" value="NAD(P)-binding Rossmann-like Domain"/>
    <property type="match status" value="1"/>
</dbReference>
<keyword evidence="11" id="KW-0456">Lyase</keyword>
<comment type="subcellular location">
    <subcellularLocation>
        <location evidence="2">Golgi apparatus membrane</location>
        <topology evidence="2">Single-pass type II membrane protein</topology>
    </subcellularLocation>
    <subcellularLocation>
        <location evidence="12">Golgi apparatus</location>
        <location evidence="12">Golgi stack membrane</location>
    </subcellularLocation>
</comment>
<dbReference type="GO" id="GO:0003978">
    <property type="term" value="F:UDP-glucose 4-epimerase activity"/>
    <property type="evidence" value="ECO:0007669"/>
    <property type="project" value="UniProtKB-EC"/>
</dbReference>
<dbReference type="PANTHER" id="PTHR43078">
    <property type="entry name" value="UDP-GLUCURONIC ACID DECARBOXYLASE-RELATED"/>
    <property type="match status" value="1"/>
</dbReference>
<dbReference type="PANTHER" id="PTHR43078:SF6">
    <property type="entry name" value="UDP-GLUCURONIC ACID DECARBOXYLASE 1"/>
    <property type="match status" value="1"/>
</dbReference>
<dbReference type="GO" id="GO:0070403">
    <property type="term" value="F:NAD+ binding"/>
    <property type="evidence" value="ECO:0007669"/>
    <property type="project" value="InterPro"/>
</dbReference>
<evidence type="ECO:0000259" key="13">
    <source>
        <dbReference type="Pfam" id="PF01370"/>
    </source>
</evidence>
<keyword evidence="8" id="KW-0333">Golgi apparatus</keyword>
<keyword evidence="3" id="KW-0812">Transmembrane</keyword>
<keyword evidence="6" id="KW-1133">Transmembrane helix</keyword>
<evidence type="ECO:0000256" key="10">
    <source>
        <dbReference type="ARBA" id="ARBA00023180"/>
    </source>
</evidence>
<dbReference type="FunFam" id="3.40.50.720:FF:000065">
    <property type="entry name" value="UDP-glucuronic acid decarboxylase 1"/>
    <property type="match status" value="1"/>
</dbReference>
<accession>A0A0P1FTF8</accession>
<reference evidence="14 16" key="2">
    <citation type="submission" date="2015-09" db="EMBL/GenBank/DDBJ databases">
        <authorList>
            <person name="Rodrigo-Torres L."/>
            <person name="Arahal D.R."/>
        </authorList>
    </citation>
    <scope>NUCLEOTIDE SEQUENCE [LARGE SCALE GENOMIC DNA]</scope>
    <source>
        <strain evidence="14 16">CECT 5118</strain>
    </source>
</reference>
<dbReference type="OrthoDB" id="9801785at2"/>
<evidence type="ECO:0000313" key="16">
    <source>
        <dbReference type="Proteomes" id="UP000051086"/>
    </source>
</evidence>
<keyword evidence="16" id="KW-1185">Reference proteome</keyword>
<evidence type="ECO:0000256" key="4">
    <source>
        <dbReference type="ARBA" id="ARBA00022793"/>
    </source>
</evidence>
<evidence type="ECO:0000313" key="15">
    <source>
        <dbReference type="EMBL" id="CUH72067.1"/>
    </source>
</evidence>
<dbReference type="Pfam" id="PF01370">
    <property type="entry name" value="Epimerase"/>
    <property type="match status" value="1"/>
</dbReference>
<dbReference type="Proteomes" id="UP000051086">
    <property type="component" value="Unassembled WGS sequence"/>
</dbReference>
<dbReference type="GO" id="GO:0005737">
    <property type="term" value="C:cytoplasm"/>
    <property type="evidence" value="ECO:0007669"/>
    <property type="project" value="TreeGrafter"/>
</dbReference>
<sequence>MTSEIARKRVLVAGGAGFVGSHLVDALIALGATPVILDNFHTGDAAFLSHLDQPEIIEHDITRPLPASIGPVDLVYNLACPAAPKHYQADPLRTWRTSVYGTDNLAEFARVHGARMVQASTSEVYGDPLVSPQSESYTGNVSMHGIRACYDEGKRAAETLLMDMIRSYDMDIRIARIFNTYGPRMALNDGRVVPNFVRQALEGKPLTVYGHGQQTRCFCYVADTVDGLLRLGANDGLQGLVVNIGSDVEQTVYSLAEAVAALVGVPLQTQDCDMPQDDPQVRRPDLSRARDRLGWSPSTPLDSGLQQVIRYFQDDHRVKRALSV</sequence>
<keyword evidence="7" id="KW-0520">NAD</keyword>
<feature type="domain" description="NAD-dependent epimerase/dehydratase" evidence="13">
    <location>
        <begin position="10"/>
        <end position="245"/>
    </location>
</feature>
<dbReference type="GO" id="GO:0048040">
    <property type="term" value="F:UDP-glucuronate decarboxylase activity"/>
    <property type="evidence" value="ECO:0007669"/>
    <property type="project" value="TreeGrafter"/>
</dbReference>
<evidence type="ECO:0000256" key="11">
    <source>
        <dbReference type="ARBA" id="ARBA00023239"/>
    </source>
</evidence>
<evidence type="ECO:0000313" key="17">
    <source>
        <dbReference type="Proteomes" id="UP000051887"/>
    </source>
</evidence>
<keyword evidence="10" id="KW-0325">Glycoprotein</keyword>
<name>A0A0P1FTF8_9RHOB</name>
<evidence type="ECO:0000256" key="12">
    <source>
        <dbReference type="ARBA" id="ARBA00037859"/>
    </source>
</evidence>
<evidence type="ECO:0000256" key="1">
    <source>
        <dbReference type="ARBA" id="ARBA00001911"/>
    </source>
</evidence>
<evidence type="ECO:0000256" key="5">
    <source>
        <dbReference type="ARBA" id="ARBA00022968"/>
    </source>
</evidence>
<dbReference type="EC" id="5.1.3.2" evidence="15"/>
<protein>
    <submittedName>
        <fullName evidence="15">UDP-glucose 4-epimerase</fullName>
        <ecNumber evidence="15">5.1.3.2</ecNumber>
    </submittedName>
</protein>
<dbReference type="EMBL" id="CYSC01000027">
    <property type="protein sequence ID" value="CUH72067.1"/>
    <property type="molecule type" value="Genomic_DNA"/>
</dbReference>
<dbReference type="InterPro" id="IPR044516">
    <property type="entry name" value="UXS-like"/>
</dbReference>
<evidence type="ECO:0000313" key="14">
    <source>
        <dbReference type="EMBL" id="CUH63119.1"/>
    </source>
</evidence>
<evidence type="ECO:0000256" key="6">
    <source>
        <dbReference type="ARBA" id="ARBA00022989"/>
    </source>
</evidence>
<keyword evidence="5" id="KW-0735">Signal-anchor</keyword>
<dbReference type="InterPro" id="IPR036291">
    <property type="entry name" value="NAD(P)-bd_dom_sf"/>
</dbReference>
<evidence type="ECO:0000256" key="9">
    <source>
        <dbReference type="ARBA" id="ARBA00023136"/>
    </source>
</evidence>
<keyword evidence="9" id="KW-0472">Membrane</keyword>
<keyword evidence="4" id="KW-0210">Decarboxylase</keyword>
<organism evidence="15 17">
    <name type="scientific">Thalassovita autumnalis</name>
    <dbReference type="NCBI Taxonomy" id="2072972"/>
    <lineage>
        <taxon>Bacteria</taxon>
        <taxon>Pseudomonadati</taxon>
        <taxon>Pseudomonadota</taxon>
        <taxon>Alphaproteobacteria</taxon>
        <taxon>Rhodobacterales</taxon>
        <taxon>Roseobacteraceae</taxon>
        <taxon>Thalassovita</taxon>
    </lineage>
</organism>
<dbReference type="InterPro" id="IPR001509">
    <property type="entry name" value="Epimerase_deHydtase"/>
</dbReference>
<dbReference type="RefSeq" id="WP_058243301.1">
    <property type="nucleotide sequence ID" value="NZ_CYSB01000005.1"/>
</dbReference>
<comment type="cofactor">
    <cofactor evidence="1">
        <name>NAD(+)</name>
        <dbReference type="ChEBI" id="CHEBI:57540"/>
    </cofactor>
</comment>